<dbReference type="PANTHER" id="PTHR42856">
    <property type="entry name" value="ACYL-COENZYME A THIOESTERASE PAAI"/>
    <property type="match status" value="1"/>
</dbReference>
<gene>
    <name evidence="3" type="ORF">JW646_12435</name>
</gene>
<dbReference type="KEGG" id="tem:JW646_12435"/>
<proteinExistence type="predicted"/>
<keyword evidence="4" id="KW-1185">Reference proteome</keyword>
<dbReference type="NCBIfam" id="TIGR00369">
    <property type="entry name" value="unchar_dom_1"/>
    <property type="match status" value="1"/>
</dbReference>
<name>A0AAX2ZCL9_9FIRM</name>
<evidence type="ECO:0000259" key="2">
    <source>
        <dbReference type="Pfam" id="PF03061"/>
    </source>
</evidence>
<protein>
    <submittedName>
        <fullName evidence="3">PaaI family thioesterase</fullName>
    </submittedName>
</protein>
<dbReference type="RefSeq" id="WP_228415343.1">
    <property type="nucleotide sequence ID" value="NZ_CP081135.1"/>
</dbReference>
<dbReference type="InterPro" id="IPR052723">
    <property type="entry name" value="Acyl-CoA_thioesterase_PaaI"/>
</dbReference>
<dbReference type="EMBL" id="CP081135">
    <property type="protein sequence ID" value="UEL46450.1"/>
    <property type="molecule type" value="Genomic_DNA"/>
</dbReference>
<organism evidence="3 4">
    <name type="scientific">Terrisporobacter hibernicus</name>
    <dbReference type="NCBI Taxonomy" id="2813371"/>
    <lineage>
        <taxon>Bacteria</taxon>
        <taxon>Bacillati</taxon>
        <taxon>Bacillota</taxon>
        <taxon>Clostridia</taxon>
        <taxon>Peptostreptococcales</taxon>
        <taxon>Peptostreptococcaceae</taxon>
        <taxon>Terrisporobacter</taxon>
    </lineage>
</organism>
<dbReference type="Proteomes" id="UP001198983">
    <property type="component" value="Chromosome"/>
</dbReference>
<dbReference type="PANTHER" id="PTHR42856:SF1">
    <property type="entry name" value="ACYL-COENZYME A THIOESTERASE PAAI"/>
    <property type="match status" value="1"/>
</dbReference>
<dbReference type="InterPro" id="IPR029069">
    <property type="entry name" value="HotDog_dom_sf"/>
</dbReference>
<dbReference type="SUPFAM" id="SSF54637">
    <property type="entry name" value="Thioesterase/thiol ester dehydrase-isomerase"/>
    <property type="match status" value="1"/>
</dbReference>
<dbReference type="Gene3D" id="3.10.129.10">
    <property type="entry name" value="Hotdog Thioesterase"/>
    <property type="match status" value="1"/>
</dbReference>
<evidence type="ECO:0000256" key="1">
    <source>
        <dbReference type="ARBA" id="ARBA00022801"/>
    </source>
</evidence>
<dbReference type="GO" id="GO:0016289">
    <property type="term" value="F:acyl-CoA hydrolase activity"/>
    <property type="evidence" value="ECO:0007669"/>
    <property type="project" value="UniProtKB-ARBA"/>
</dbReference>
<reference evidence="3 4" key="1">
    <citation type="journal article" date="2023" name="Int. J. Syst. Evol. Microbiol.">
        <title>Terrisporobacter hibernicus sp. nov., isolated from bovine faeces in Northern Ireland.</title>
        <authorList>
            <person name="Mitchell M."/>
            <person name="Nguyen S.V."/>
            <person name="Connor M."/>
            <person name="Fairley D.J."/>
            <person name="Donoghue O."/>
            <person name="Marshall H."/>
            <person name="Koolman L."/>
            <person name="McMullan G."/>
            <person name="Schaffer K.E."/>
            <person name="McGrath J.W."/>
            <person name="Fanning S."/>
        </authorList>
    </citation>
    <scope>NUCLEOTIDE SEQUENCE [LARGE SCALE GENOMIC DNA]</scope>
    <source>
        <strain evidence="3 4">MCA3</strain>
    </source>
</reference>
<evidence type="ECO:0000313" key="3">
    <source>
        <dbReference type="EMBL" id="UEL46450.1"/>
    </source>
</evidence>
<dbReference type="AlphaFoldDB" id="A0AAX2ZCL9"/>
<accession>A0AAX2ZCL9</accession>
<sequence>MEKLDIIDKVNYKKMMEHRNSLTGFAKDIGIKITAISKGYAKGEIDINESHLNPGNSVHGGCIFTLADTVGGTAAWSRGNYVVTTSSNITYLNPAIESKKLTAIAKEIKFGKKVLVYEVDIWDDSERLIAKVTNSYYNIEKKVDL</sequence>
<keyword evidence="1" id="KW-0378">Hydrolase</keyword>
<dbReference type="CDD" id="cd03443">
    <property type="entry name" value="PaaI_thioesterase"/>
    <property type="match status" value="1"/>
</dbReference>
<dbReference type="InterPro" id="IPR006683">
    <property type="entry name" value="Thioestr_dom"/>
</dbReference>
<evidence type="ECO:0000313" key="4">
    <source>
        <dbReference type="Proteomes" id="UP001198983"/>
    </source>
</evidence>
<feature type="domain" description="Thioesterase" evidence="2">
    <location>
        <begin position="56"/>
        <end position="129"/>
    </location>
</feature>
<dbReference type="InterPro" id="IPR003736">
    <property type="entry name" value="PAAI_dom"/>
</dbReference>
<dbReference type="Pfam" id="PF03061">
    <property type="entry name" value="4HBT"/>
    <property type="match status" value="1"/>
</dbReference>